<accession>A0A150G1P0</accession>
<proteinExistence type="predicted"/>
<dbReference type="Proteomes" id="UP000075714">
    <property type="component" value="Unassembled WGS sequence"/>
</dbReference>
<dbReference type="STRING" id="33097.A0A150G1P0"/>
<gene>
    <name evidence="2" type="ORF">GPECTOR_81g217</name>
</gene>
<evidence type="ECO:0000313" key="2">
    <source>
        <dbReference type="EMBL" id="KXZ43767.1"/>
    </source>
</evidence>
<organism evidence="2 3">
    <name type="scientific">Gonium pectorale</name>
    <name type="common">Green alga</name>
    <dbReference type="NCBI Taxonomy" id="33097"/>
    <lineage>
        <taxon>Eukaryota</taxon>
        <taxon>Viridiplantae</taxon>
        <taxon>Chlorophyta</taxon>
        <taxon>core chlorophytes</taxon>
        <taxon>Chlorophyceae</taxon>
        <taxon>CS clade</taxon>
        <taxon>Chlamydomonadales</taxon>
        <taxon>Volvocaceae</taxon>
        <taxon>Gonium</taxon>
    </lineage>
</organism>
<reference evidence="3" key="1">
    <citation type="journal article" date="2016" name="Nat. Commun.">
        <title>The Gonium pectorale genome demonstrates co-option of cell cycle regulation during the evolution of multicellularity.</title>
        <authorList>
            <person name="Hanschen E.R."/>
            <person name="Marriage T.N."/>
            <person name="Ferris P.J."/>
            <person name="Hamaji T."/>
            <person name="Toyoda A."/>
            <person name="Fujiyama A."/>
            <person name="Neme R."/>
            <person name="Noguchi H."/>
            <person name="Minakuchi Y."/>
            <person name="Suzuki M."/>
            <person name="Kawai-Toyooka H."/>
            <person name="Smith D.R."/>
            <person name="Sparks H."/>
            <person name="Anderson J."/>
            <person name="Bakaric R."/>
            <person name="Luria V."/>
            <person name="Karger A."/>
            <person name="Kirschner M.W."/>
            <person name="Durand P.M."/>
            <person name="Michod R.E."/>
            <person name="Nozaki H."/>
            <person name="Olson B.J."/>
        </authorList>
    </citation>
    <scope>NUCLEOTIDE SEQUENCE [LARGE SCALE GENOMIC DNA]</scope>
    <source>
        <strain evidence="3">NIES-2863</strain>
    </source>
</reference>
<feature type="region of interest" description="Disordered" evidence="1">
    <location>
        <begin position="130"/>
        <end position="171"/>
    </location>
</feature>
<evidence type="ECO:0000256" key="1">
    <source>
        <dbReference type="SAM" id="MobiDB-lite"/>
    </source>
</evidence>
<dbReference type="EMBL" id="LSYV01000082">
    <property type="protein sequence ID" value="KXZ43767.1"/>
    <property type="molecule type" value="Genomic_DNA"/>
</dbReference>
<feature type="region of interest" description="Disordered" evidence="1">
    <location>
        <begin position="1"/>
        <end position="30"/>
    </location>
</feature>
<protein>
    <submittedName>
        <fullName evidence="2">Uncharacterized protein</fullName>
    </submittedName>
</protein>
<keyword evidence="3" id="KW-1185">Reference proteome</keyword>
<evidence type="ECO:0000313" key="3">
    <source>
        <dbReference type="Proteomes" id="UP000075714"/>
    </source>
</evidence>
<comment type="caution">
    <text evidence="2">The sequence shown here is derived from an EMBL/GenBank/DDBJ whole genome shotgun (WGS) entry which is preliminary data.</text>
</comment>
<dbReference type="AlphaFoldDB" id="A0A150G1P0"/>
<sequence length="171" mass="18930">MPLRGGGSAQKEEEEAAGRRGRAGLGGVDQLAEPYDEAPAAPIPVPWQGSRGDFRATIKSPSTGLFGTDADYWRTVHGNREAERRAAAVAEAEAWRRRLVVADPVMRTTLPTRPPRPAQPDRLAHMLQARPPGMRPKEDFKHMTSKPKTAVHKPPFNQSWSASLHDKYYSQ</sequence>
<name>A0A150G1P0_GONPE</name>
<dbReference type="OrthoDB" id="188352at2759"/>